<comment type="caution">
    <text evidence="1">The sequence shown here is derived from an EMBL/GenBank/DDBJ whole genome shotgun (WGS) entry which is preliminary data.</text>
</comment>
<keyword evidence="2" id="KW-1185">Reference proteome</keyword>
<dbReference type="OrthoDB" id="3646601at2759"/>
<organism evidence="1 2">
    <name type="scientific">Cercospora kikuchii</name>
    <dbReference type="NCBI Taxonomy" id="84275"/>
    <lineage>
        <taxon>Eukaryota</taxon>
        <taxon>Fungi</taxon>
        <taxon>Dikarya</taxon>
        <taxon>Ascomycota</taxon>
        <taxon>Pezizomycotina</taxon>
        <taxon>Dothideomycetes</taxon>
        <taxon>Dothideomycetidae</taxon>
        <taxon>Mycosphaerellales</taxon>
        <taxon>Mycosphaerellaceae</taxon>
        <taxon>Cercospora</taxon>
    </lineage>
</organism>
<name>A0A9P3FBP3_9PEZI</name>
<accession>A0A9P3FBP3</accession>
<gene>
    <name evidence="1" type="ORF">CKM354_000116300</name>
</gene>
<dbReference type="Proteomes" id="UP000825890">
    <property type="component" value="Unassembled WGS sequence"/>
</dbReference>
<evidence type="ECO:0000313" key="2">
    <source>
        <dbReference type="Proteomes" id="UP000825890"/>
    </source>
</evidence>
<dbReference type="EMBL" id="BOLY01000001">
    <property type="protein sequence ID" value="GIZ37727.1"/>
    <property type="molecule type" value="Genomic_DNA"/>
</dbReference>
<dbReference type="RefSeq" id="XP_044652214.1">
    <property type="nucleotide sequence ID" value="XM_044796279.1"/>
</dbReference>
<evidence type="ECO:0000313" key="1">
    <source>
        <dbReference type="EMBL" id="GIZ37727.1"/>
    </source>
</evidence>
<proteinExistence type="predicted"/>
<protein>
    <recommendedName>
        <fullName evidence="3">F-box domain-containing protein</fullName>
    </recommendedName>
</protein>
<dbReference type="AlphaFoldDB" id="A0A9P3FBP3"/>
<dbReference type="GeneID" id="68286738"/>
<reference evidence="1 2" key="1">
    <citation type="submission" date="2021-01" db="EMBL/GenBank/DDBJ databases">
        <title>Cercospora kikuchii MAFF 305040 whole genome shotgun sequence.</title>
        <authorList>
            <person name="Kashiwa T."/>
            <person name="Suzuki T."/>
        </authorList>
    </citation>
    <scope>NUCLEOTIDE SEQUENCE [LARGE SCALE GENOMIC DNA]</scope>
    <source>
        <strain evidence="1 2">MAFF 305040</strain>
    </source>
</reference>
<sequence>MASSDSKRRDVDQNDIKNNQAKEPIFCFLDLPPELQLNIIGYAVTMEQPVSITIGALWSLSRESSLLRAPDRMQPAITYVNRSIRVDSLKMYYKNNSFVGIFCSWWGCRDGEVILKWLEAIGEQNRRYVHDFTVLDDECFECLQDLKVEVQRMQGRMSSPMREYEFPTCKVTFAKME</sequence>
<evidence type="ECO:0008006" key="3">
    <source>
        <dbReference type="Google" id="ProtNLM"/>
    </source>
</evidence>